<dbReference type="AlphaFoldDB" id="A0A1D1UJX2"/>
<sequence length="57" mass="6200">MERAAVPPQTVTLHPTSPFCPPSQRNWRVRGRPSNGGAKCLQRVQGAQPPDVNSLAH</sequence>
<organism evidence="2 3">
    <name type="scientific">Ramazzottius varieornatus</name>
    <name type="common">Water bear</name>
    <name type="synonym">Tardigrade</name>
    <dbReference type="NCBI Taxonomy" id="947166"/>
    <lineage>
        <taxon>Eukaryota</taxon>
        <taxon>Metazoa</taxon>
        <taxon>Ecdysozoa</taxon>
        <taxon>Tardigrada</taxon>
        <taxon>Eutardigrada</taxon>
        <taxon>Parachela</taxon>
        <taxon>Hypsibioidea</taxon>
        <taxon>Ramazzottiidae</taxon>
        <taxon>Ramazzottius</taxon>
    </lineage>
</organism>
<protein>
    <submittedName>
        <fullName evidence="2">Uncharacterized protein</fullName>
    </submittedName>
</protein>
<proteinExistence type="predicted"/>
<evidence type="ECO:0000256" key="1">
    <source>
        <dbReference type="SAM" id="MobiDB-lite"/>
    </source>
</evidence>
<name>A0A1D1UJX2_RAMVA</name>
<evidence type="ECO:0000313" key="2">
    <source>
        <dbReference type="EMBL" id="GAU89751.1"/>
    </source>
</evidence>
<gene>
    <name evidence="2" type="primary">RvY_02262-1</name>
    <name evidence="2" type="synonym">RvY_02262.1</name>
    <name evidence="2" type="ORF">RvY_02262</name>
</gene>
<dbReference type="EMBL" id="BDGG01000001">
    <property type="protein sequence ID" value="GAU89751.1"/>
    <property type="molecule type" value="Genomic_DNA"/>
</dbReference>
<keyword evidence="3" id="KW-1185">Reference proteome</keyword>
<feature type="region of interest" description="Disordered" evidence="1">
    <location>
        <begin position="1"/>
        <end position="57"/>
    </location>
</feature>
<accession>A0A1D1UJX2</accession>
<comment type="caution">
    <text evidence="2">The sequence shown here is derived from an EMBL/GenBank/DDBJ whole genome shotgun (WGS) entry which is preliminary data.</text>
</comment>
<reference evidence="2 3" key="1">
    <citation type="journal article" date="2016" name="Nat. Commun.">
        <title>Extremotolerant tardigrade genome and improved radiotolerance of human cultured cells by tardigrade-unique protein.</title>
        <authorList>
            <person name="Hashimoto T."/>
            <person name="Horikawa D.D."/>
            <person name="Saito Y."/>
            <person name="Kuwahara H."/>
            <person name="Kozuka-Hata H."/>
            <person name="Shin-I T."/>
            <person name="Minakuchi Y."/>
            <person name="Ohishi K."/>
            <person name="Motoyama A."/>
            <person name="Aizu T."/>
            <person name="Enomoto A."/>
            <person name="Kondo K."/>
            <person name="Tanaka S."/>
            <person name="Hara Y."/>
            <person name="Koshikawa S."/>
            <person name="Sagara H."/>
            <person name="Miura T."/>
            <person name="Yokobori S."/>
            <person name="Miyagawa K."/>
            <person name="Suzuki Y."/>
            <person name="Kubo T."/>
            <person name="Oyama M."/>
            <person name="Kohara Y."/>
            <person name="Fujiyama A."/>
            <person name="Arakawa K."/>
            <person name="Katayama T."/>
            <person name="Toyoda A."/>
            <person name="Kunieda T."/>
        </authorList>
    </citation>
    <scope>NUCLEOTIDE SEQUENCE [LARGE SCALE GENOMIC DNA]</scope>
    <source>
        <strain evidence="2 3">YOKOZUNA-1</strain>
    </source>
</reference>
<dbReference type="Proteomes" id="UP000186922">
    <property type="component" value="Unassembled WGS sequence"/>
</dbReference>
<evidence type="ECO:0000313" key="3">
    <source>
        <dbReference type="Proteomes" id="UP000186922"/>
    </source>
</evidence>